<evidence type="ECO:0000313" key="2">
    <source>
        <dbReference type="EMBL" id="QHT85860.1"/>
    </source>
</evidence>
<feature type="compositionally biased region" description="Basic residues" evidence="1">
    <location>
        <begin position="146"/>
        <end position="166"/>
    </location>
</feature>
<sequence>MAKYNKRSMRRRRHRSMKGGDAWNHAVSVYGSANSQHAVGALPNGGTSNVISMNAQSGGSMFPLQPAVYNESNVAADQANVATSSTAAVNANAATSSTVATSSNATVGGARKGGNVLGEIAVPAGLLIANEFAKNRSRSYMNYNKSKNKNKLYSRSSRRSRRRSRR</sequence>
<proteinExistence type="predicted"/>
<accession>A0A6C0HZQ7</accession>
<feature type="compositionally biased region" description="Basic residues" evidence="1">
    <location>
        <begin position="1"/>
        <end position="17"/>
    </location>
</feature>
<dbReference type="AlphaFoldDB" id="A0A6C0HZQ7"/>
<evidence type="ECO:0000256" key="1">
    <source>
        <dbReference type="SAM" id="MobiDB-lite"/>
    </source>
</evidence>
<name>A0A6C0HZQ7_9ZZZZ</name>
<reference evidence="2" key="1">
    <citation type="journal article" date="2020" name="Nature">
        <title>Giant virus diversity and host interactions through global metagenomics.</title>
        <authorList>
            <person name="Schulz F."/>
            <person name="Roux S."/>
            <person name="Paez-Espino D."/>
            <person name="Jungbluth S."/>
            <person name="Walsh D.A."/>
            <person name="Denef V.J."/>
            <person name="McMahon K.D."/>
            <person name="Konstantinidis K.T."/>
            <person name="Eloe-Fadrosh E.A."/>
            <person name="Kyrpides N.C."/>
            <person name="Woyke T."/>
        </authorList>
    </citation>
    <scope>NUCLEOTIDE SEQUENCE</scope>
    <source>
        <strain evidence="2">GVMAG-M-3300023184-182</strain>
    </source>
</reference>
<feature type="region of interest" description="Disordered" evidence="1">
    <location>
        <begin position="139"/>
        <end position="166"/>
    </location>
</feature>
<dbReference type="EMBL" id="MN740048">
    <property type="protein sequence ID" value="QHT85860.1"/>
    <property type="molecule type" value="Genomic_DNA"/>
</dbReference>
<protein>
    <submittedName>
        <fullName evidence="2">Uncharacterized protein</fullName>
    </submittedName>
</protein>
<feature type="region of interest" description="Disordered" evidence="1">
    <location>
        <begin position="1"/>
        <end position="20"/>
    </location>
</feature>
<organism evidence="2">
    <name type="scientific">viral metagenome</name>
    <dbReference type="NCBI Taxonomy" id="1070528"/>
    <lineage>
        <taxon>unclassified sequences</taxon>
        <taxon>metagenomes</taxon>
        <taxon>organismal metagenomes</taxon>
    </lineage>
</organism>